<keyword evidence="3" id="KW-0808">Transferase</keyword>
<accession>A0ABU2L092</accession>
<feature type="region of interest" description="Disordered" evidence="1">
    <location>
        <begin position="1"/>
        <end position="46"/>
    </location>
</feature>
<reference evidence="4" key="1">
    <citation type="submission" date="2023-07" db="EMBL/GenBank/DDBJ databases">
        <title>30 novel species of actinomycetes from the DSMZ collection.</title>
        <authorList>
            <person name="Nouioui I."/>
        </authorList>
    </citation>
    <scope>NUCLEOTIDE SEQUENCE [LARGE SCALE GENOMIC DNA]</scope>
    <source>
        <strain evidence="4">DSM 45055</strain>
    </source>
</reference>
<comment type="caution">
    <text evidence="3">The sequence shown here is derived from an EMBL/GenBank/DDBJ whole genome shotgun (WGS) entry which is preliminary data.</text>
</comment>
<dbReference type="Proteomes" id="UP001183226">
    <property type="component" value="Unassembled WGS sequence"/>
</dbReference>
<evidence type="ECO:0000313" key="4">
    <source>
        <dbReference type="Proteomes" id="UP001183226"/>
    </source>
</evidence>
<dbReference type="Gene3D" id="3.40.50.150">
    <property type="entry name" value="Vaccinia Virus protein VP39"/>
    <property type="match status" value="1"/>
</dbReference>
<keyword evidence="4" id="KW-1185">Reference proteome</keyword>
<name>A0ABU2L092_9ACTN</name>
<evidence type="ECO:0000259" key="2">
    <source>
        <dbReference type="Pfam" id="PF08241"/>
    </source>
</evidence>
<dbReference type="GO" id="GO:0032259">
    <property type="term" value="P:methylation"/>
    <property type="evidence" value="ECO:0007669"/>
    <property type="project" value="UniProtKB-KW"/>
</dbReference>
<dbReference type="PANTHER" id="PTHR43591">
    <property type="entry name" value="METHYLTRANSFERASE"/>
    <property type="match status" value="1"/>
</dbReference>
<gene>
    <name evidence="3" type="ORF">RM446_21765</name>
</gene>
<dbReference type="Pfam" id="PF08241">
    <property type="entry name" value="Methyltransf_11"/>
    <property type="match status" value="1"/>
</dbReference>
<proteinExistence type="predicted"/>
<dbReference type="SUPFAM" id="SSF53335">
    <property type="entry name" value="S-adenosyl-L-methionine-dependent methyltransferases"/>
    <property type="match status" value="1"/>
</dbReference>
<dbReference type="EMBL" id="JAVREK010000029">
    <property type="protein sequence ID" value="MDT0304753.1"/>
    <property type="molecule type" value="Genomic_DNA"/>
</dbReference>
<dbReference type="PANTHER" id="PTHR43591:SF24">
    <property type="entry name" value="2-METHOXY-6-POLYPRENYL-1,4-BENZOQUINOL METHYLASE, MITOCHONDRIAL"/>
    <property type="match status" value="1"/>
</dbReference>
<dbReference type="RefSeq" id="WP_311547257.1">
    <property type="nucleotide sequence ID" value="NZ_JAVREK010000029.1"/>
</dbReference>
<feature type="compositionally biased region" description="Low complexity" evidence="1">
    <location>
        <begin position="7"/>
        <end position="18"/>
    </location>
</feature>
<feature type="domain" description="Methyltransferase type 11" evidence="2">
    <location>
        <begin position="76"/>
        <end position="171"/>
    </location>
</feature>
<evidence type="ECO:0000313" key="3">
    <source>
        <dbReference type="EMBL" id="MDT0304753.1"/>
    </source>
</evidence>
<dbReference type="CDD" id="cd02440">
    <property type="entry name" value="AdoMet_MTases"/>
    <property type="match status" value="1"/>
</dbReference>
<keyword evidence="3" id="KW-0489">Methyltransferase</keyword>
<organism evidence="3 4">
    <name type="scientific">Streptomonospora wellingtoniae</name>
    <dbReference type="NCBI Taxonomy" id="3075544"/>
    <lineage>
        <taxon>Bacteria</taxon>
        <taxon>Bacillati</taxon>
        <taxon>Actinomycetota</taxon>
        <taxon>Actinomycetes</taxon>
        <taxon>Streptosporangiales</taxon>
        <taxon>Nocardiopsidaceae</taxon>
        <taxon>Streptomonospora</taxon>
    </lineage>
</organism>
<dbReference type="InterPro" id="IPR029063">
    <property type="entry name" value="SAM-dependent_MTases_sf"/>
</dbReference>
<dbReference type="InterPro" id="IPR013216">
    <property type="entry name" value="Methyltransf_11"/>
</dbReference>
<evidence type="ECO:0000256" key="1">
    <source>
        <dbReference type="SAM" id="MobiDB-lite"/>
    </source>
</evidence>
<sequence length="287" mass="29648">MSDDHSPTGAAGTGATPTTGPPAPPHRRPGGGDDHGNGPSSGLRTRLDAFDDLPDAVALRRRSYQLLGLGAGDSVVDAGCGAGRAVGEIAAIIAGRGGSVVGIDLDEDMIATARLRCPEADFHVGDANALSLDDSSVTAYRADKVLHALTDPAAALAEAHRVLRPGGRIVLVGQEWDGCLVDAESRDLTLRITRAWADALPSPGSARAFPRLLRQVGFSRVEVEARCALFTGRAFLPPLIGAARAAVDSGAVAPADAQAWLEDQQRRMGSGNFLAAAPFILASARKP</sequence>
<dbReference type="GO" id="GO:0008168">
    <property type="term" value="F:methyltransferase activity"/>
    <property type="evidence" value="ECO:0007669"/>
    <property type="project" value="UniProtKB-KW"/>
</dbReference>
<protein>
    <submittedName>
        <fullName evidence="3">Methyltransferase domain-containing protein</fullName>
    </submittedName>
</protein>